<gene>
    <name evidence="1" type="ORF">AKO1_008659</name>
</gene>
<comment type="caution">
    <text evidence="1">The sequence shown here is derived from an EMBL/GenBank/DDBJ whole genome shotgun (WGS) entry which is preliminary data.</text>
</comment>
<sequence length="96" mass="11245">MNQEAKWHETITLKNNLFHIYLSPKLYHCPHCRVDISYKPPQADSIAFSIHNVDSYLHAQCSSCEKLFKINLRTMTTSENSQKNEKFKQTENSQDV</sequence>
<proteinExistence type="predicted"/>
<evidence type="ECO:0000313" key="2">
    <source>
        <dbReference type="Proteomes" id="UP001431209"/>
    </source>
</evidence>
<evidence type="ECO:0000313" key="1">
    <source>
        <dbReference type="EMBL" id="KAL0487525.1"/>
    </source>
</evidence>
<name>A0AAW2ZDK8_9EUKA</name>
<dbReference type="EMBL" id="JAOPGA020001347">
    <property type="protein sequence ID" value="KAL0487525.1"/>
    <property type="molecule type" value="Genomic_DNA"/>
</dbReference>
<organism evidence="1 2">
    <name type="scientific">Acrasis kona</name>
    <dbReference type="NCBI Taxonomy" id="1008807"/>
    <lineage>
        <taxon>Eukaryota</taxon>
        <taxon>Discoba</taxon>
        <taxon>Heterolobosea</taxon>
        <taxon>Tetramitia</taxon>
        <taxon>Eutetramitia</taxon>
        <taxon>Acrasidae</taxon>
        <taxon>Acrasis</taxon>
    </lineage>
</organism>
<dbReference type="Proteomes" id="UP001431209">
    <property type="component" value="Unassembled WGS sequence"/>
</dbReference>
<reference evidence="1 2" key="1">
    <citation type="submission" date="2024-03" db="EMBL/GenBank/DDBJ databases">
        <title>The Acrasis kona genome and developmental transcriptomes reveal deep origins of eukaryotic multicellular pathways.</title>
        <authorList>
            <person name="Sheikh S."/>
            <person name="Fu C.-J."/>
            <person name="Brown M.W."/>
            <person name="Baldauf S.L."/>
        </authorList>
    </citation>
    <scope>NUCLEOTIDE SEQUENCE [LARGE SCALE GENOMIC DNA]</scope>
    <source>
        <strain evidence="1 2">ATCC MYA-3509</strain>
    </source>
</reference>
<keyword evidence="2" id="KW-1185">Reference proteome</keyword>
<protein>
    <submittedName>
        <fullName evidence="1">Leucine tRS</fullName>
    </submittedName>
</protein>
<accession>A0AAW2ZDK8</accession>
<dbReference type="AlphaFoldDB" id="A0AAW2ZDK8"/>